<dbReference type="RefSeq" id="XP_028533658.1">
    <property type="nucleotide sequence ID" value="XM_028677250.1"/>
</dbReference>
<sequence length="372" mass="45110">MNYKDSFYNTIFLGKNKRFLQNNKKLLVNAKNKTNNDILRKKCFLFYSIKRYFSVFVCDEMNDMYNNKFMKNGNEIVHTSSIIPKKKISYNKKGRDIYDKKILDLLIELKNKRDRDIVKLKNITTYIFKNIYYYDLKDITKILYCIYFFSIILKKEDVYRLIKRIKLLTFNNKKDSIHELTLNLLRIKIQGENIDEKLIFILNNLLNILLLKMLSYDNFNDYFNYTYFIKEIQLIYHHDFSSWINKTYLDISVKTFLQSYRNSLVNKNKNLDYSFISEVINILTDLNCNVNNIVMYNYIIPIYIKNFNLIIECISNENTFLDSLIITPYFLQRYNLFKKLNYRVLFLYKKLLPQNQEAKITYIKNSLYDIIK</sequence>
<dbReference type="EMBL" id="LN835306">
    <property type="protein sequence ID" value="CRH00655.1"/>
    <property type="molecule type" value="Genomic_DNA"/>
</dbReference>
<gene>
    <name evidence="1" type="ORF">PRELSG_1100200</name>
</gene>
<dbReference type="OMA" id="PYFLQRY"/>
<dbReference type="Proteomes" id="UP000220158">
    <property type="component" value="Chromosome 11"/>
</dbReference>
<dbReference type="KEGG" id="prel:PRELSG_1100200"/>
<proteinExistence type="predicted"/>
<keyword evidence="2" id="KW-1185">Reference proteome</keyword>
<name>A0A1J1HAM4_PLARL</name>
<reference evidence="1 2" key="1">
    <citation type="submission" date="2015-04" db="EMBL/GenBank/DDBJ databases">
        <authorList>
            <consortium name="Pathogen Informatics"/>
        </authorList>
    </citation>
    <scope>NUCLEOTIDE SEQUENCE [LARGE SCALE GENOMIC DNA]</scope>
    <source>
        <strain evidence="1 2">SGS1</strain>
    </source>
</reference>
<dbReference type="VEuPathDB" id="PlasmoDB:PRELSG_1100200"/>
<dbReference type="OrthoDB" id="370994at2759"/>
<protein>
    <submittedName>
        <fullName evidence="1">Uncharacterized protein</fullName>
    </submittedName>
</protein>
<accession>A0A1J1HAM4</accession>
<evidence type="ECO:0000313" key="2">
    <source>
        <dbReference type="Proteomes" id="UP000220158"/>
    </source>
</evidence>
<evidence type="ECO:0000313" key="1">
    <source>
        <dbReference type="EMBL" id="CRH00655.1"/>
    </source>
</evidence>
<organism evidence="1 2">
    <name type="scientific">Plasmodium relictum</name>
    <dbReference type="NCBI Taxonomy" id="85471"/>
    <lineage>
        <taxon>Eukaryota</taxon>
        <taxon>Sar</taxon>
        <taxon>Alveolata</taxon>
        <taxon>Apicomplexa</taxon>
        <taxon>Aconoidasida</taxon>
        <taxon>Haemosporida</taxon>
        <taxon>Plasmodiidae</taxon>
        <taxon>Plasmodium</taxon>
        <taxon>Plasmodium (Haemamoeba)</taxon>
    </lineage>
</organism>
<dbReference type="GeneID" id="39736778"/>
<dbReference type="AlphaFoldDB" id="A0A1J1HAM4"/>